<comment type="caution">
    <text evidence="3">The sequence shown here is derived from an EMBL/GenBank/DDBJ whole genome shotgun (WGS) entry which is preliminary data.</text>
</comment>
<dbReference type="AlphaFoldDB" id="A0A9P4NZ91"/>
<keyword evidence="1" id="KW-0175">Coiled coil</keyword>
<feature type="compositionally biased region" description="Low complexity" evidence="2">
    <location>
        <begin position="230"/>
        <end position="239"/>
    </location>
</feature>
<dbReference type="EMBL" id="MU007016">
    <property type="protein sequence ID" value="KAF2434476.1"/>
    <property type="molecule type" value="Genomic_DNA"/>
</dbReference>
<feature type="compositionally biased region" description="Basic and acidic residues" evidence="2">
    <location>
        <begin position="181"/>
        <end position="196"/>
    </location>
</feature>
<sequence length="816" mass="88912">MAWQGTAPTNTGGYPAFNMYYGALQQPDFPPNGEIQKSFEYPNSTMEYYQPFNLDEGEIDEDDEHYFQQQDAEEERQRALAAENGANQYRLQQSPVADLQGNTALPHPTIVPAKQDMAKNEEKAALLRAKLLEKRATNSRGPDSTAKAGISQPPPIAEKQKEKNEVPVVEASSGPGSDVDNLLKEAREAAELEAQKNRPYYYDSGGLQASMAVKDDGKASPAASTMSANPEPAVTPAATKKTKKEAKKAKQQAAMLTVSKEQQATAGAPKRVSTPAKAIGSGTGKQTVSKAQAKAETPVKAIAEKPVKKANGIKNEGTPKARSNTGIVETAPIKTPSRSETVLSASTIQPDTTPNQGIMHSERTALISTQRTQKADEAAQSSRDNAVTDTAAAHSHHFDDLDEWLEITGYHDRGNRDRVLTLHRRKADLERQMAELHRELEQTAVHRGRSLRLQPIYQEQSLPSPMAPPPAQFCPKATSAGAAKKSETSSSALSVSTKRPRSTEPESAAAGPEQINKMRRLSSTSSSKIGSVRPTGSNSLEVPSGPRRKPSISGDGLHVRGSGEDIPAIQSRKSAPEAARYRARSASPLHARRTSSSSYNDRTRYTTREPSPAPRSNWNVYRRPDLYEPHTSTSTRGGRGGGSLRGGRYSEGGSSYIGEAGRGSASQQRGSKCTQYGKRRLVVRFSGANFYIANDMKWFRTFSPKAEYAGHATKDKAIEMLVRGDWQEIEVKCGREWCRLIDEEAKIGDGGCSNSYRGYNQVGPSLKSYPMPISPGEIALPSEWLQARPQYRSRITPLPTHIPVHPDGDLVQQQPT</sequence>
<feature type="region of interest" description="Disordered" evidence="2">
    <location>
        <begin position="797"/>
        <end position="816"/>
    </location>
</feature>
<accession>A0A9P4NZ91</accession>
<protein>
    <submittedName>
        <fullName evidence="3">Uncharacterized protein</fullName>
    </submittedName>
</protein>
<feature type="compositionally biased region" description="Polar residues" evidence="2">
    <location>
        <begin position="521"/>
        <end position="541"/>
    </location>
</feature>
<organism evidence="3 4">
    <name type="scientific">Tothia fuscella</name>
    <dbReference type="NCBI Taxonomy" id="1048955"/>
    <lineage>
        <taxon>Eukaryota</taxon>
        <taxon>Fungi</taxon>
        <taxon>Dikarya</taxon>
        <taxon>Ascomycota</taxon>
        <taxon>Pezizomycotina</taxon>
        <taxon>Dothideomycetes</taxon>
        <taxon>Pleosporomycetidae</taxon>
        <taxon>Venturiales</taxon>
        <taxon>Cylindrosympodiaceae</taxon>
        <taxon>Tothia</taxon>
    </lineage>
</organism>
<name>A0A9P4NZ91_9PEZI</name>
<evidence type="ECO:0000256" key="2">
    <source>
        <dbReference type="SAM" id="MobiDB-lite"/>
    </source>
</evidence>
<proteinExistence type="predicted"/>
<dbReference type="Proteomes" id="UP000800235">
    <property type="component" value="Unassembled WGS sequence"/>
</dbReference>
<evidence type="ECO:0000313" key="3">
    <source>
        <dbReference type="EMBL" id="KAF2434476.1"/>
    </source>
</evidence>
<feature type="compositionally biased region" description="Low complexity" evidence="2">
    <location>
        <begin position="476"/>
        <end position="497"/>
    </location>
</feature>
<evidence type="ECO:0000256" key="1">
    <source>
        <dbReference type="SAM" id="Coils"/>
    </source>
</evidence>
<keyword evidence="4" id="KW-1185">Reference proteome</keyword>
<feature type="region of interest" description="Disordered" evidence="2">
    <location>
        <begin position="133"/>
        <end position="303"/>
    </location>
</feature>
<dbReference type="OrthoDB" id="3946793at2759"/>
<gene>
    <name evidence="3" type="ORF">EJ08DRAFT_675960</name>
</gene>
<feature type="coiled-coil region" evidence="1">
    <location>
        <begin position="419"/>
        <end position="446"/>
    </location>
</feature>
<evidence type="ECO:0000313" key="4">
    <source>
        <dbReference type="Proteomes" id="UP000800235"/>
    </source>
</evidence>
<feature type="region of interest" description="Disordered" evidence="2">
    <location>
        <begin position="460"/>
        <end position="673"/>
    </location>
</feature>
<feature type="compositionally biased region" description="Polar residues" evidence="2">
    <location>
        <begin position="664"/>
        <end position="673"/>
    </location>
</feature>
<reference evidence="3" key="1">
    <citation type="journal article" date="2020" name="Stud. Mycol.">
        <title>101 Dothideomycetes genomes: a test case for predicting lifestyles and emergence of pathogens.</title>
        <authorList>
            <person name="Haridas S."/>
            <person name="Albert R."/>
            <person name="Binder M."/>
            <person name="Bloem J."/>
            <person name="Labutti K."/>
            <person name="Salamov A."/>
            <person name="Andreopoulos B."/>
            <person name="Baker S."/>
            <person name="Barry K."/>
            <person name="Bills G."/>
            <person name="Bluhm B."/>
            <person name="Cannon C."/>
            <person name="Castanera R."/>
            <person name="Culley D."/>
            <person name="Daum C."/>
            <person name="Ezra D."/>
            <person name="Gonzalez J."/>
            <person name="Henrissat B."/>
            <person name="Kuo A."/>
            <person name="Liang C."/>
            <person name="Lipzen A."/>
            <person name="Lutzoni F."/>
            <person name="Magnuson J."/>
            <person name="Mondo S."/>
            <person name="Nolan M."/>
            <person name="Ohm R."/>
            <person name="Pangilinan J."/>
            <person name="Park H.-J."/>
            <person name="Ramirez L."/>
            <person name="Alfaro M."/>
            <person name="Sun H."/>
            <person name="Tritt A."/>
            <person name="Yoshinaga Y."/>
            <person name="Zwiers L.-H."/>
            <person name="Turgeon B."/>
            <person name="Goodwin S."/>
            <person name="Spatafora J."/>
            <person name="Crous P."/>
            <person name="Grigoriev I."/>
        </authorList>
    </citation>
    <scope>NUCLEOTIDE SEQUENCE</scope>
    <source>
        <strain evidence="3">CBS 130266</strain>
    </source>
</reference>
<feature type="compositionally biased region" description="Basic residues" evidence="2">
    <location>
        <begin position="240"/>
        <end position="250"/>
    </location>
</feature>